<comment type="caution">
    <text evidence="3">The sequence shown here is derived from an EMBL/GenBank/DDBJ whole genome shotgun (WGS) entry which is preliminary data.</text>
</comment>
<gene>
    <name evidence="3" type="ORF">FSZ31_00520</name>
</gene>
<sequence>MRIALLQMTSGIDPVANTAAIVDAIGAAKRGGADMLFAPEMAVLLDSDRVRSASGIVVESDSDALKAICDAARDEGIWVHPGSLPLLSEGDEGRRVNRSFVIDNTGKIRAHYDKIHRFDVTLASGESWRESNVYDGGTRAVAVDTPWGGLGLAICYDLRFPALFDALGNARCDMIALPSAFTVPTGREHWHVLIRARAIESACFMIAPAQTGEHEDGRRTYGHSLVVDPWGRVALDMGEEAGLGFADIDMQLVADARAQIPVLDHRRTIGEAEIY</sequence>
<dbReference type="CDD" id="cd07572">
    <property type="entry name" value="nit"/>
    <property type="match status" value="1"/>
</dbReference>
<dbReference type="RefSeq" id="WP_147121124.1">
    <property type="nucleotide sequence ID" value="NZ_VOPY01000001.1"/>
</dbReference>
<dbReference type="Proteomes" id="UP000321129">
    <property type="component" value="Unassembled WGS sequence"/>
</dbReference>
<accession>A0A5C6UMG6</accession>
<feature type="domain" description="CN hydrolase" evidence="2">
    <location>
        <begin position="1"/>
        <end position="250"/>
    </location>
</feature>
<dbReference type="PROSITE" id="PS50263">
    <property type="entry name" value="CN_HYDROLASE"/>
    <property type="match status" value="1"/>
</dbReference>
<evidence type="ECO:0000313" key="3">
    <source>
        <dbReference type="EMBL" id="TXC73286.1"/>
    </source>
</evidence>
<dbReference type="AlphaFoldDB" id="A0A5C6UMG6"/>
<dbReference type="InterPro" id="IPR003010">
    <property type="entry name" value="C-N_Hydrolase"/>
</dbReference>
<reference evidence="3 4" key="1">
    <citation type="submission" date="2019-08" db="EMBL/GenBank/DDBJ databases">
        <title>Sphingorhabdus soil sp. nov., isolated from arctic soil.</title>
        <authorList>
            <person name="Liu Y."/>
        </authorList>
    </citation>
    <scope>NUCLEOTIDE SEQUENCE [LARGE SCALE GENOMIC DNA]</scope>
    <source>
        <strain evidence="3 4">D-2Q-5-6</strain>
    </source>
</reference>
<dbReference type="PANTHER" id="PTHR23088">
    <property type="entry name" value="NITRILASE-RELATED"/>
    <property type="match status" value="1"/>
</dbReference>
<dbReference type="SUPFAM" id="SSF56317">
    <property type="entry name" value="Carbon-nitrogen hydrolase"/>
    <property type="match status" value="1"/>
</dbReference>
<evidence type="ECO:0000313" key="4">
    <source>
        <dbReference type="Proteomes" id="UP000321129"/>
    </source>
</evidence>
<keyword evidence="1 3" id="KW-0378">Hydrolase</keyword>
<dbReference type="InterPro" id="IPR045254">
    <property type="entry name" value="Nit1/2_C-N_Hydrolase"/>
</dbReference>
<dbReference type="Pfam" id="PF00795">
    <property type="entry name" value="CN_hydrolase"/>
    <property type="match status" value="1"/>
</dbReference>
<organism evidence="3 4">
    <name type="scientific">Flavisphingopyxis soli</name>
    <dbReference type="NCBI Taxonomy" id="2601267"/>
    <lineage>
        <taxon>Bacteria</taxon>
        <taxon>Pseudomonadati</taxon>
        <taxon>Pseudomonadota</taxon>
        <taxon>Alphaproteobacteria</taxon>
        <taxon>Sphingomonadales</taxon>
        <taxon>Sphingopyxidaceae</taxon>
        <taxon>Flavisphingopyxis</taxon>
    </lineage>
</organism>
<dbReference type="PANTHER" id="PTHR23088:SF27">
    <property type="entry name" value="DEAMINATED GLUTATHIONE AMIDASE"/>
    <property type="match status" value="1"/>
</dbReference>
<evidence type="ECO:0000259" key="2">
    <source>
        <dbReference type="PROSITE" id="PS50263"/>
    </source>
</evidence>
<dbReference type="GO" id="GO:0016811">
    <property type="term" value="F:hydrolase activity, acting on carbon-nitrogen (but not peptide) bonds, in linear amides"/>
    <property type="evidence" value="ECO:0007669"/>
    <property type="project" value="InterPro"/>
</dbReference>
<dbReference type="EMBL" id="VOPY01000001">
    <property type="protein sequence ID" value="TXC73286.1"/>
    <property type="molecule type" value="Genomic_DNA"/>
</dbReference>
<name>A0A5C6UMG6_9SPHN</name>
<dbReference type="Gene3D" id="3.60.110.10">
    <property type="entry name" value="Carbon-nitrogen hydrolase"/>
    <property type="match status" value="1"/>
</dbReference>
<evidence type="ECO:0000256" key="1">
    <source>
        <dbReference type="ARBA" id="ARBA00022801"/>
    </source>
</evidence>
<keyword evidence="4" id="KW-1185">Reference proteome</keyword>
<protein>
    <submittedName>
        <fullName evidence="3">Carbon-nitrogen hydrolase family protein</fullName>
    </submittedName>
</protein>
<dbReference type="OrthoDB" id="9811121at2"/>
<dbReference type="InterPro" id="IPR036526">
    <property type="entry name" value="C-N_Hydrolase_sf"/>
</dbReference>
<proteinExistence type="predicted"/>